<dbReference type="EMBL" id="JTDY01006861">
    <property type="protein sequence ID" value="KOB65638.1"/>
    <property type="molecule type" value="Genomic_DNA"/>
</dbReference>
<evidence type="ECO:0000256" key="1">
    <source>
        <dbReference type="ARBA" id="ARBA00010171"/>
    </source>
</evidence>
<gene>
    <name evidence="5" type="ORF">OBRU01_22445</name>
</gene>
<dbReference type="PANTHER" id="PTHR45916:SF1">
    <property type="entry name" value="STRUCTURAL MAINTENANCE OF CHROMOSOMES PROTEIN 5"/>
    <property type="match status" value="1"/>
</dbReference>
<dbReference type="GO" id="GO:0016887">
    <property type="term" value="F:ATP hydrolysis activity"/>
    <property type="evidence" value="ECO:0007669"/>
    <property type="project" value="InterPro"/>
</dbReference>
<comment type="caution">
    <text evidence="5">The sequence shown here is derived from an EMBL/GenBank/DDBJ whole genome shotgun (WGS) entry which is preliminary data.</text>
</comment>
<organism evidence="5 6">
    <name type="scientific">Operophtera brumata</name>
    <name type="common">Winter moth</name>
    <name type="synonym">Phalaena brumata</name>
    <dbReference type="NCBI Taxonomy" id="104452"/>
    <lineage>
        <taxon>Eukaryota</taxon>
        <taxon>Metazoa</taxon>
        <taxon>Ecdysozoa</taxon>
        <taxon>Arthropoda</taxon>
        <taxon>Hexapoda</taxon>
        <taxon>Insecta</taxon>
        <taxon>Pterygota</taxon>
        <taxon>Neoptera</taxon>
        <taxon>Endopterygota</taxon>
        <taxon>Lepidoptera</taxon>
        <taxon>Glossata</taxon>
        <taxon>Ditrysia</taxon>
        <taxon>Geometroidea</taxon>
        <taxon>Geometridae</taxon>
        <taxon>Larentiinae</taxon>
        <taxon>Operophtera</taxon>
    </lineage>
</organism>
<dbReference type="Gene3D" id="3.40.50.300">
    <property type="entry name" value="P-loop containing nucleotide triphosphate hydrolases"/>
    <property type="match status" value="1"/>
</dbReference>
<dbReference type="InterPro" id="IPR038729">
    <property type="entry name" value="Rad50/SbcC_AAA"/>
</dbReference>
<dbReference type="GO" id="GO:0003697">
    <property type="term" value="F:single-stranded DNA binding"/>
    <property type="evidence" value="ECO:0007669"/>
    <property type="project" value="TreeGrafter"/>
</dbReference>
<proteinExistence type="inferred from homology"/>
<reference evidence="5 6" key="1">
    <citation type="journal article" date="2015" name="Genome Biol. Evol.">
        <title>The genome of winter moth (Operophtera brumata) provides a genomic perspective on sexual dimorphism and phenology.</title>
        <authorList>
            <person name="Derks M.F."/>
            <person name="Smit S."/>
            <person name="Salis L."/>
            <person name="Schijlen E."/>
            <person name="Bossers A."/>
            <person name="Mateman C."/>
            <person name="Pijl A.S."/>
            <person name="de Ridder D."/>
            <person name="Groenen M.A."/>
            <person name="Visser M.E."/>
            <person name="Megens H.J."/>
        </authorList>
    </citation>
    <scope>NUCLEOTIDE SEQUENCE [LARGE SCALE GENOMIC DNA]</scope>
    <source>
        <strain evidence="5">WM2013NL</strain>
        <tissue evidence="5">Head and thorax</tissue>
    </source>
</reference>
<name>A0A0L7KQR7_OPEBR</name>
<comment type="similarity">
    <text evidence="1">Belongs to the SMC family. SMC5 subfamily.</text>
</comment>
<evidence type="ECO:0000256" key="2">
    <source>
        <dbReference type="ARBA" id="ARBA00018687"/>
    </source>
</evidence>
<sequence>MSKVVNKEGIRPGVIHRIALENFVTYKQVVLFPGPSLNMIVGPNGTGKSTFVCAIILGLCGKTSVIGRAKKISEYVRSGCEQASIEIELYQAPGQRNVIITRNFNLQDVSTWCIDSKMCEKKKLWLEYQELRERVIEYTNDKKKAVKLVNTHKSKMDPLQKLIDKAKSGINTRVKMEMAEITKALSKTNAAMDVLKKQKLEDVDNKRLEVLRNYSEDAYKAVMWLRQNKDMFQEPVYEPMVLEVLRNYSEDAYKAVMWLRQNKDMFQEPVYEPMMLEVLRNYSEDAYKAVMWLRQNKDMFQEPVYEPMMLE</sequence>
<evidence type="ECO:0000256" key="3">
    <source>
        <dbReference type="ARBA" id="ARBA00023054"/>
    </source>
</evidence>
<dbReference type="GO" id="GO:0005634">
    <property type="term" value="C:nucleus"/>
    <property type="evidence" value="ECO:0007669"/>
    <property type="project" value="TreeGrafter"/>
</dbReference>
<feature type="non-terminal residue" evidence="5">
    <location>
        <position position="311"/>
    </location>
</feature>
<dbReference type="Proteomes" id="UP000037510">
    <property type="component" value="Unassembled WGS sequence"/>
</dbReference>
<dbReference type="PANTHER" id="PTHR45916">
    <property type="entry name" value="STRUCTURAL MAINTENANCE OF CHROMOSOMES PROTEIN 5"/>
    <property type="match status" value="1"/>
</dbReference>
<dbReference type="AlphaFoldDB" id="A0A0L7KQR7"/>
<keyword evidence="3" id="KW-0175">Coiled coil</keyword>
<dbReference type="SUPFAM" id="SSF52540">
    <property type="entry name" value="P-loop containing nucleoside triphosphate hydrolases"/>
    <property type="match status" value="1"/>
</dbReference>
<evidence type="ECO:0000313" key="5">
    <source>
        <dbReference type="EMBL" id="KOB65638.1"/>
    </source>
</evidence>
<dbReference type="GO" id="GO:0000724">
    <property type="term" value="P:double-strand break repair via homologous recombination"/>
    <property type="evidence" value="ECO:0007669"/>
    <property type="project" value="TreeGrafter"/>
</dbReference>
<accession>A0A0L7KQR7</accession>
<dbReference type="InterPro" id="IPR027417">
    <property type="entry name" value="P-loop_NTPase"/>
</dbReference>
<protein>
    <recommendedName>
        <fullName evidence="2">Structural maintenance of chromosomes protein 5</fullName>
    </recommendedName>
</protein>
<dbReference type="Pfam" id="PF13476">
    <property type="entry name" value="AAA_23"/>
    <property type="match status" value="1"/>
</dbReference>
<keyword evidence="6" id="KW-1185">Reference proteome</keyword>
<dbReference type="STRING" id="104452.A0A0L7KQR7"/>
<evidence type="ECO:0000313" key="6">
    <source>
        <dbReference type="Proteomes" id="UP000037510"/>
    </source>
</evidence>
<dbReference type="GO" id="GO:0030915">
    <property type="term" value="C:Smc5-Smc6 complex"/>
    <property type="evidence" value="ECO:0007669"/>
    <property type="project" value="TreeGrafter"/>
</dbReference>
<evidence type="ECO:0000259" key="4">
    <source>
        <dbReference type="Pfam" id="PF13476"/>
    </source>
</evidence>
<feature type="domain" description="Rad50/SbcC-type AAA" evidence="4">
    <location>
        <begin position="17"/>
        <end position="214"/>
    </location>
</feature>